<keyword evidence="2" id="KW-1185">Reference proteome</keyword>
<reference evidence="1" key="1">
    <citation type="journal article" date="2019" name="bioRxiv">
        <title>The Genome of the Zebra Mussel, Dreissena polymorpha: A Resource for Invasive Species Research.</title>
        <authorList>
            <person name="McCartney M.A."/>
            <person name="Auch B."/>
            <person name="Kono T."/>
            <person name="Mallez S."/>
            <person name="Zhang Y."/>
            <person name="Obille A."/>
            <person name="Becker A."/>
            <person name="Abrahante J.E."/>
            <person name="Garbe J."/>
            <person name="Badalamenti J.P."/>
            <person name="Herman A."/>
            <person name="Mangelson H."/>
            <person name="Liachko I."/>
            <person name="Sullivan S."/>
            <person name="Sone E.D."/>
            <person name="Koren S."/>
            <person name="Silverstein K.A.T."/>
            <person name="Beckman K.B."/>
            <person name="Gohl D.M."/>
        </authorList>
    </citation>
    <scope>NUCLEOTIDE SEQUENCE</scope>
    <source>
        <strain evidence="1">Duluth1</strain>
        <tissue evidence="1">Whole animal</tissue>
    </source>
</reference>
<sequence>MKRGFARIGIQSNTKIWLVNILVKPLLYGAETCGTIVTYIKKIKVFIKTSLKKTLKIFWLNKVLGKEQSSIQLQKNPLQTLTMDSQHSARLHPI</sequence>
<dbReference type="AlphaFoldDB" id="A0A9D4H2H4"/>
<accession>A0A9D4H2H4</accession>
<organism evidence="1 2">
    <name type="scientific">Dreissena polymorpha</name>
    <name type="common">Zebra mussel</name>
    <name type="synonym">Mytilus polymorpha</name>
    <dbReference type="NCBI Taxonomy" id="45954"/>
    <lineage>
        <taxon>Eukaryota</taxon>
        <taxon>Metazoa</taxon>
        <taxon>Spiralia</taxon>
        <taxon>Lophotrochozoa</taxon>
        <taxon>Mollusca</taxon>
        <taxon>Bivalvia</taxon>
        <taxon>Autobranchia</taxon>
        <taxon>Heteroconchia</taxon>
        <taxon>Euheterodonta</taxon>
        <taxon>Imparidentia</taxon>
        <taxon>Neoheterodontei</taxon>
        <taxon>Myida</taxon>
        <taxon>Dreissenoidea</taxon>
        <taxon>Dreissenidae</taxon>
        <taxon>Dreissena</taxon>
    </lineage>
</organism>
<proteinExistence type="predicted"/>
<protein>
    <submittedName>
        <fullName evidence="1">Uncharacterized protein</fullName>
    </submittedName>
</protein>
<dbReference type="EMBL" id="JAIWYP010000005">
    <property type="protein sequence ID" value="KAH3825809.1"/>
    <property type="molecule type" value="Genomic_DNA"/>
</dbReference>
<comment type="caution">
    <text evidence="1">The sequence shown here is derived from an EMBL/GenBank/DDBJ whole genome shotgun (WGS) entry which is preliminary data.</text>
</comment>
<evidence type="ECO:0000313" key="1">
    <source>
        <dbReference type="EMBL" id="KAH3825809.1"/>
    </source>
</evidence>
<evidence type="ECO:0000313" key="2">
    <source>
        <dbReference type="Proteomes" id="UP000828390"/>
    </source>
</evidence>
<gene>
    <name evidence="1" type="ORF">DPMN_127692</name>
</gene>
<name>A0A9D4H2H4_DREPO</name>
<reference evidence="1" key="2">
    <citation type="submission" date="2020-11" db="EMBL/GenBank/DDBJ databases">
        <authorList>
            <person name="McCartney M.A."/>
            <person name="Auch B."/>
            <person name="Kono T."/>
            <person name="Mallez S."/>
            <person name="Becker A."/>
            <person name="Gohl D.M."/>
            <person name="Silverstein K.A.T."/>
            <person name="Koren S."/>
            <person name="Bechman K.B."/>
            <person name="Herman A."/>
            <person name="Abrahante J.E."/>
            <person name="Garbe J."/>
        </authorList>
    </citation>
    <scope>NUCLEOTIDE SEQUENCE</scope>
    <source>
        <strain evidence="1">Duluth1</strain>
        <tissue evidence="1">Whole animal</tissue>
    </source>
</reference>
<dbReference type="Proteomes" id="UP000828390">
    <property type="component" value="Unassembled WGS sequence"/>
</dbReference>